<reference evidence="1 2" key="1">
    <citation type="submission" date="2018-04" db="EMBL/GenBank/DDBJ databases">
        <title>Active sludge and wastewater microbial communities from Klosterneuburg, Austria.</title>
        <authorList>
            <person name="Wagner M."/>
        </authorList>
    </citation>
    <scope>NUCLEOTIDE SEQUENCE [LARGE SCALE GENOMIC DNA]</scope>
    <source>
        <strain evidence="1 2">Nm49</strain>
    </source>
</reference>
<sequence>MPISFRETSQNRIILLGASNLTLSLRLVIDLMQQRIGAPGEVLAAVGHGRAYGVFSQVVWRGLPGIAECGLWRPLSAMESRPTYALLTDIGNDIVYELTPEQVLRAVERCIDQLQRQSAQIVVTNLPMASVERLSERRYTFFRSLFYPFCKLSRDETLSRVRTVHAGLVDMAVRRRFLLVEQEAHWFGPDGIHVNYWQREAFYRDIVRRFPDSGAKPEHWDDKRKFFLTWQRRPVFAFKTLFGRAIHRPQPSGRLADGSAICKF</sequence>
<gene>
    <name evidence="1" type="ORF">C8R26_10154</name>
</gene>
<dbReference type="Proteomes" id="UP000244128">
    <property type="component" value="Unassembled WGS sequence"/>
</dbReference>
<protein>
    <recommendedName>
        <fullName evidence="3">SGNH/GDSL hydrolase family protein</fullName>
    </recommendedName>
</protein>
<dbReference type="SUPFAM" id="SSF52266">
    <property type="entry name" value="SGNH hydrolase"/>
    <property type="match status" value="1"/>
</dbReference>
<organism evidence="1 2">
    <name type="scientific">Nitrosomonas oligotropha</name>
    <dbReference type="NCBI Taxonomy" id="42354"/>
    <lineage>
        <taxon>Bacteria</taxon>
        <taxon>Pseudomonadati</taxon>
        <taxon>Pseudomonadota</taxon>
        <taxon>Betaproteobacteria</taxon>
        <taxon>Nitrosomonadales</taxon>
        <taxon>Nitrosomonadaceae</taxon>
        <taxon>Nitrosomonas</taxon>
    </lineage>
</organism>
<name>A0A2T5I4I8_9PROT</name>
<dbReference type="AlphaFoldDB" id="A0A2T5I4I8"/>
<evidence type="ECO:0000313" key="1">
    <source>
        <dbReference type="EMBL" id="PTQ78739.1"/>
    </source>
</evidence>
<dbReference type="RefSeq" id="WP_107801637.1">
    <property type="nucleotide sequence ID" value="NZ_QAOI01000001.1"/>
</dbReference>
<evidence type="ECO:0000313" key="2">
    <source>
        <dbReference type="Proteomes" id="UP000244128"/>
    </source>
</evidence>
<dbReference type="EMBL" id="QAOI01000001">
    <property type="protein sequence ID" value="PTQ78739.1"/>
    <property type="molecule type" value="Genomic_DNA"/>
</dbReference>
<proteinExistence type="predicted"/>
<evidence type="ECO:0008006" key="3">
    <source>
        <dbReference type="Google" id="ProtNLM"/>
    </source>
</evidence>
<accession>A0A2T5I4I8</accession>
<comment type="caution">
    <text evidence="1">The sequence shown here is derived from an EMBL/GenBank/DDBJ whole genome shotgun (WGS) entry which is preliminary data.</text>
</comment>